<name>A0A381EBX6_9GAMM</name>
<keyword evidence="4" id="KW-1185">Reference proteome</keyword>
<gene>
    <name evidence="3" type="ORF">NCTC13294_01916</name>
</gene>
<reference evidence="3 4" key="1">
    <citation type="submission" date="2018-06" db="EMBL/GenBank/DDBJ databases">
        <authorList>
            <consortium name="Pathogen Informatics"/>
            <person name="Doyle S."/>
        </authorList>
    </citation>
    <scope>NUCLEOTIDE SEQUENCE [LARGE SCALE GENOMIC DNA]</scope>
    <source>
        <strain evidence="3 4">NCTC13294</strain>
    </source>
</reference>
<evidence type="ECO:0000313" key="4">
    <source>
        <dbReference type="Proteomes" id="UP000254572"/>
    </source>
</evidence>
<keyword evidence="2" id="KW-0812">Transmembrane</keyword>
<dbReference type="RefSeq" id="WP_147293504.1">
    <property type="nucleotide sequence ID" value="NZ_JBHLZC010000003.1"/>
</dbReference>
<accession>A0A381EBX6</accession>
<protein>
    <recommendedName>
        <fullName evidence="5">Tellurite resistance protein TerB</fullName>
    </recommendedName>
</protein>
<keyword evidence="2" id="KW-1133">Transmembrane helix</keyword>
<feature type="compositionally biased region" description="Basic residues" evidence="1">
    <location>
        <begin position="157"/>
        <end position="167"/>
    </location>
</feature>
<dbReference type="AlphaFoldDB" id="A0A381EBX6"/>
<dbReference type="EMBL" id="UFUW01000001">
    <property type="protein sequence ID" value="SUX24521.1"/>
    <property type="molecule type" value="Genomic_DNA"/>
</dbReference>
<dbReference type="OrthoDB" id="7173212at2"/>
<evidence type="ECO:0000256" key="2">
    <source>
        <dbReference type="SAM" id="Phobius"/>
    </source>
</evidence>
<feature type="transmembrane region" description="Helical" evidence="2">
    <location>
        <begin position="32"/>
        <end position="50"/>
    </location>
</feature>
<feature type="region of interest" description="Disordered" evidence="1">
    <location>
        <begin position="150"/>
        <end position="179"/>
    </location>
</feature>
<evidence type="ECO:0000313" key="3">
    <source>
        <dbReference type="EMBL" id="SUX24521.1"/>
    </source>
</evidence>
<evidence type="ECO:0000256" key="1">
    <source>
        <dbReference type="SAM" id="MobiDB-lite"/>
    </source>
</evidence>
<organism evidence="3 4">
    <name type="scientific">Cardiobacterium valvarum</name>
    <dbReference type="NCBI Taxonomy" id="194702"/>
    <lineage>
        <taxon>Bacteria</taxon>
        <taxon>Pseudomonadati</taxon>
        <taxon>Pseudomonadota</taxon>
        <taxon>Gammaproteobacteria</taxon>
        <taxon>Cardiobacteriales</taxon>
        <taxon>Cardiobacteriaceae</taxon>
        <taxon>Cardiobacterium</taxon>
    </lineage>
</organism>
<dbReference type="Proteomes" id="UP000254572">
    <property type="component" value="Unassembled WGS sequence"/>
</dbReference>
<keyword evidence="2" id="KW-0472">Membrane</keyword>
<evidence type="ECO:0008006" key="5">
    <source>
        <dbReference type="Google" id="ProtNLM"/>
    </source>
</evidence>
<proteinExistence type="predicted"/>
<sequence>MLKKIFLGILILWSLFIFAGFATSPRQAEDVSLLLIVGIFPWVPTTLVLWQQNARRRRVPPSSAPPEPTGMNASDYADFCQLVRMTLSDNVVEQAEAEYLYRYLREHDGLQDSRVRHIAIVLAATLADGQLDEEEAEELRVLLGEFLDADLPSPPRPRQRSRDRRRQNAPPPVSDNPYGMILPGNTYDISYCDSGGNISERRVYVREISHNRAGNEIVKGRCFLVDATRSFRRDRILSAVDVDTGEVCV</sequence>